<dbReference type="PANTHER" id="PTHR22748">
    <property type="entry name" value="AP ENDONUCLEASE"/>
    <property type="match status" value="1"/>
</dbReference>
<evidence type="ECO:0000256" key="2">
    <source>
        <dbReference type="ARBA" id="ARBA00022723"/>
    </source>
</evidence>
<feature type="active site" evidence="5">
    <location>
        <position position="124"/>
    </location>
</feature>
<gene>
    <name evidence="10" type="ORF">FOMPIDRAFT_1097224</name>
</gene>
<dbReference type="HOGENOM" id="CLU_049840_0_0_1"/>
<dbReference type="GO" id="GO:0046872">
    <property type="term" value="F:metal ion binding"/>
    <property type="evidence" value="ECO:0007669"/>
    <property type="project" value="UniProtKB-KW"/>
</dbReference>
<feature type="non-terminal residue" evidence="10">
    <location>
        <position position="403"/>
    </location>
</feature>
<dbReference type="PANTHER" id="PTHR22748:SF26">
    <property type="entry name" value="ENDONUCLEASE_EXONUCLEASE_PHOSPHATASE DOMAIN-CONTAINING PROTEIN"/>
    <property type="match status" value="1"/>
</dbReference>
<feature type="active site" description="Proton donor/acceptor" evidence="5">
    <location>
        <position position="157"/>
    </location>
</feature>
<dbReference type="InterPro" id="IPR004808">
    <property type="entry name" value="AP_endonuc_1"/>
</dbReference>
<dbReference type="GO" id="GO:0008311">
    <property type="term" value="F:double-stranded DNA 3'-5' DNA exonuclease activity"/>
    <property type="evidence" value="ECO:0007669"/>
    <property type="project" value="TreeGrafter"/>
</dbReference>
<dbReference type="EMBL" id="KE504309">
    <property type="protein sequence ID" value="EPS93001.1"/>
    <property type="molecule type" value="Genomic_DNA"/>
</dbReference>
<dbReference type="STRING" id="743788.S8DHH9"/>
<reference evidence="10 11" key="1">
    <citation type="journal article" date="2012" name="Science">
        <title>The Paleozoic origin of enzymatic lignin decomposition reconstructed from 31 fungal genomes.</title>
        <authorList>
            <person name="Floudas D."/>
            <person name="Binder M."/>
            <person name="Riley R."/>
            <person name="Barry K."/>
            <person name="Blanchette R.A."/>
            <person name="Henrissat B."/>
            <person name="Martinez A.T."/>
            <person name="Otillar R."/>
            <person name="Spatafora J.W."/>
            <person name="Yadav J.S."/>
            <person name="Aerts A."/>
            <person name="Benoit I."/>
            <person name="Boyd A."/>
            <person name="Carlson A."/>
            <person name="Copeland A."/>
            <person name="Coutinho P.M."/>
            <person name="de Vries R.P."/>
            <person name="Ferreira P."/>
            <person name="Findley K."/>
            <person name="Foster B."/>
            <person name="Gaskell J."/>
            <person name="Glotzer D."/>
            <person name="Gorecki P."/>
            <person name="Heitman J."/>
            <person name="Hesse C."/>
            <person name="Hori C."/>
            <person name="Igarashi K."/>
            <person name="Jurgens J.A."/>
            <person name="Kallen N."/>
            <person name="Kersten P."/>
            <person name="Kohler A."/>
            <person name="Kuees U."/>
            <person name="Kumar T.K.A."/>
            <person name="Kuo A."/>
            <person name="LaButti K."/>
            <person name="Larrondo L.F."/>
            <person name="Lindquist E."/>
            <person name="Ling A."/>
            <person name="Lombard V."/>
            <person name="Lucas S."/>
            <person name="Lundell T."/>
            <person name="Martin R."/>
            <person name="McLaughlin D.J."/>
            <person name="Morgenstern I."/>
            <person name="Morin E."/>
            <person name="Murat C."/>
            <person name="Nagy L.G."/>
            <person name="Nolan M."/>
            <person name="Ohm R.A."/>
            <person name="Patyshakuliyeva A."/>
            <person name="Rokas A."/>
            <person name="Ruiz-Duenas F.J."/>
            <person name="Sabat G."/>
            <person name="Salamov A."/>
            <person name="Samejima M."/>
            <person name="Schmutz J."/>
            <person name="Slot J.C."/>
            <person name="St John F."/>
            <person name="Stenlid J."/>
            <person name="Sun H."/>
            <person name="Sun S."/>
            <person name="Syed K."/>
            <person name="Tsang A."/>
            <person name="Wiebenga A."/>
            <person name="Young D."/>
            <person name="Pisabarro A."/>
            <person name="Eastwood D.C."/>
            <person name="Martin F."/>
            <person name="Cullen D."/>
            <person name="Grigoriev I.V."/>
            <person name="Hibbett D.S."/>
        </authorList>
    </citation>
    <scope>NUCLEOTIDE SEQUENCE</scope>
    <source>
        <strain evidence="11">FP-58527</strain>
    </source>
</reference>
<dbReference type="InParanoid" id="S8DHH9"/>
<feature type="site" description="Transition state stabilizer" evidence="7">
    <location>
        <position position="159"/>
    </location>
</feature>
<keyword evidence="6" id="KW-0464">Manganese</keyword>
<organism evidence="10 11">
    <name type="scientific">Fomitopsis schrenkii</name>
    <name type="common">Brown rot fungus</name>
    <dbReference type="NCBI Taxonomy" id="2126942"/>
    <lineage>
        <taxon>Eukaryota</taxon>
        <taxon>Fungi</taxon>
        <taxon>Dikarya</taxon>
        <taxon>Basidiomycota</taxon>
        <taxon>Agaricomycotina</taxon>
        <taxon>Agaricomycetes</taxon>
        <taxon>Polyporales</taxon>
        <taxon>Fomitopsis</taxon>
    </lineage>
</organism>
<name>S8DHH9_FOMSC</name>
<dbReference type="Gene3D" id="3.60.10.10">
    <property type="entry name" value="Endonuclease/exonuclease/phosphatase"/>
    <property type="match status" value="1"/>
</dbReference>
<evidence type="ECO:0000313" key="11">
    <source>
        <dbReference type="Proteomes" id="UP000015241"/>
    </source>
</evidence>
<feature type="binding site" evidence="6">
    <location>
        <position position="12"/>
    </location>
    <ligand>
        <name>Mg(2+)</name>
        <dbReference type="ChEBI" id="CHEBI:18420"/>
        <label>1</label>
    </ligand>
</feature>
<evidence type="ECO:0000256" key="3">
    <source>
        <dbReference type="ARBA" id="ARBA00022801"/>
    </source>
</evidence>
<dbReference type="SUPFAM" id="SSF56219">
    <property type="entry name" value="DNase I-like"/>
    <property type="match status" value="1"/>
</dbReference>
<dbReference type="Proteomes" id="UP000015241">
    <property type="component" value="Unassembled WGS sequence"/>
</dbReference>
<feature type="site" description="Interaction with DNA substrate" evidence="7">
    <location>
        <position position="244"/>
    </location>
</feature>
<evidence type="ECO:0000256" key="1">
    <source>
        <dbReference type="ARBA" id="ARBA00007092"/>
    </source>
</evidence>
<dbReference type="GO" id="GO:0008081">
    <property type="term" value="F:phosphoric diester hydrolase activity"/>
    <property type="evidence" value="ECO:0007669"/>
    <property type="project" value="TreeGrafter"/>
</dbReference>
<feature type="non-terminal residue" evidence="10">
    <location>
        <position position="1"/>
    </location>
</feature>
<feature type="binding site" evidence="6">
    <location>
        <position position="45"/>
    </location>
    <ligand>
        <name>Mg(2+)</name>
        <dbReference type="ChEBI" id="CHEBI:18420"/>
        <label>1</label>
    </ligand>
</feature>
<protein>
    <recommendedName>
        <fullName evidence="9">Endonuclease/exonuclease/phosphatase domain-containing protein</fullName>
    </recommendedName>
</protein>
<evidence type="ECO:0000313" key="10">
    <source>
        <dbReference type="EMBL" id="EPS93001.1"/>
    </source>
</evidence>
<dbReference type="InterPro" id="IPR036691">
    <property type="entry name" value="Endo/exonu/phosph_ase_sf"/>
</dbReference>
<feature type="coiled-coil region" evidence="8">
    <location>
        <begin position="322"/>
        <end position="349"/>
    </location>
</feature>
<comment type="similarity">
    <text evidence="1">Belongs to the DNA repair enzymes AP/ExoA family.</text>
</comment>
<feature type="domain" description="Endonuclease/exonuclease/phosphatase" evidence="9">
    <location>
        <begin position="11"/>
        <end position="244"/>
    </location>
</feature>
<feature type="active site" description="Proton acceptor" evidence="5">
    <location>
        <position position="244"/>
    </location>
</feature>
<keyword evidence="3" id="KW-0378">Hydrolase</keyword>
<evidence type="ECO:0000256" key="8">
    <source>
        <dbReference type="SAM" id="Coils"/>
    </source>
</evidence>
<keyword evidence="11" id="KW-1185">Reference proteome</keyword>
<feature type="binding site" evidence="6">
    <location>
        <position position="243"/>
    </location>
    <ligand>
        <name>Mg(2+)</name>
        <dbReference type="ChEBI" id="CHEBI:18420"/>
        <label>1</label>
    </ligand>
</feature>
<keyword evidence="2 6" id="KW-0479">Metal-binding</keyword>
<sequence length="403" mass="44984">KTKAALKMGSLNLNGRGDITTTTSKWGTVNQLLREERIGILAVQETHLADEDVHTIHDLYGRRLHVVNSPDPDTPTLARGVAIILNRELVDTSAVTSTHIVPGRAILTTTNWHAGKSLTILNVYAPNAASENTSFWETLERKFTTGRLRKPDIVAGDFNLVEESVDRLPMRDSPNVPLTALKSLLSSLKVHDGWRLSNPAAKEYTYPQRGGHLRSRLDRIYASDELLQRSVTWDITVTGVPTDHCLVTAQLTSAKSPHIGKGRWAMPTHLLLDHELIKQITALGARELESAEESSEGASRTEEVNPQTVLHRFKTQVRVMAQKRLKQKVPKLKAAIAHLTRQRDDIQRNPNFAEDGEAQATASMLQEQILELEKKRHGRAQIATTTHYNLNAEKVSKYWSAVN</sequence>
<dbReference type="eggNOG" id="ENOG502SMUP">
    <property type="taxonomic scope" value="Eukaryota"/>
</dbReference>
<accession>S8DHH9</accession>
<dbReference type="GO" id="GO:0006284">
    <property type="term" value="P:base-excision repair"/>
    <property type="evidence" value="ECO:0007669"/>
    <property type="project" value="TreeGrafter"/>
</dbReference>
<comment type="cofactor">
    <cofactor evidence="6">
        <name>Mg(2+)</name>
        <dbReference type="ChEBI" id="CHEBI:18420"/>
    </cofactor>
    <cofactor evidence="6">
        <name>Mn(2+)</name>
        <dbReference type="ChEBI" id="CHEBI:29035"/>
    </cofactor>
    <text evidence="6">Probably binds two magnesium or manganese ions per subunit.</text>
</comment>
<dbReference type="InterPro" id="IPR005135">
    <property type="entry name" value="Endo/exonuclease/phosphatase"/>
</dbReference>
<dbReference type="OrthoDB" id="2799478at2759"/>
<keyword evidence="8" id="KW-0175">Coiled coil</keyword>
<dbReference type="Pfam" id="PF03372">
    <property type="entry name" value="Exo_endo_phos"/>
    <property type="match status" value="1"/>
</dbReference>
<proteinExistence type="inferred from homology"/>
<evidence type="ECO:0000256" key="7">
    <source>
        <dbReference type="PIRSR" id="PIRSR604808-3"/>
    </source>
</evidence>
<evidence type="ECO:0000256" key="6">
    <source>
        <dbReference type="PIRSR" id="PIRSR604808-2"/>
    </source>
</evidence>
<evidence type="ECO:0000259" key="9">
    <source>
        <dbReference type="Pfam" id="PF03372"/>
    </source>
</evidence>
<dbReference type="CDD" id="cd09076">
    <property type="entry name" value="L1-EN"/>
    <property type="match status" value="1"/>
</dbReference>
<evidence type="ECO:0000256" key="4">
    <source>
        <dbReference type="ARBA" id="ARBA00022842"/>
    </source>
</evidence>
<feature type="binding site" evidence="6">
    <location>
        <position position="244"/>
    </location>
    <ligand>
        <name>Mg(2+)</name>
        <dbReference type="ChEBI" id="CHEBI:18420"/>
        <label>1</label>
    </ligand>
</feature>
<keyword evidence="4 6" id="KW-0460">Magnesium</keyword>
<dbReference type="AlphaFoldDB" id="S8DHH9"/>
<feature type="binding site" evidence="6">
    <location>
        <position position="157"/>
    </location>
    <ligand>
        <name>Mg(2+)</name>
        <dbReference type="ChEBI" id="CHEBI:18420"/>
        <label>1</label>
    </ligand>
</feature>
<feature type="binding site" evidence="6">
    <location>
        <position position="159"/>
    </location>
    <ligand>
        <name>Mg(2+)</name>
        <dbReference type="ChEBI" id="CHEBI:18420"/>
        <label>1</label>
    </ligand>
</feature>
<dbReference type="GO" id="GO:0003906">
    <property type="term" value="F:DNA-(apurinic or apyrimidinic site) endonuclease activity"/>
    <property type="evidence" value="ECO:0007669"/>
    <property type="project" value="TreeGrafter"/>
</dbReference>
<feature type="site" description="Important for catalytic activity" evidence="7">
    <location>
        <position position="218"/>
    </location>
</feature>
<dbReference type="GO" id="GO:0005634">
    <property type="term" value="C:nucleus"/>
    <property type="evidence" value="ECO:0007669"/>
    <property type="project" value="TreeGrafter"/>
</dbReference>
<evidence type="ECO:0000256" key="5">
    <source>
        <dbReference type="PIRSR" id="PIRSR604808-1"/>
    </source>
</evidence>